<organism evidence="1 2">
    <name type="scientific">Paenibacillus antibioticophila</name>
    <dbReference type="NCBI Taxonomy" id="1274374"/>
    <lineage>
        <taxon>Bacteria</taxon>
        <taxon>Bacillati</taxon>
        <taxon>Bacillota</taxon>
        <taxon>Bacilli</taxon>
        <taxon>Bacillales</taxon>
        <taxon>Paenibacillaceae</taxon>
        <taxon>Paenibacillus</taxon>
    </lineage>
</organism>
<protein>
    <submittedName>
        <fullName evidence="1">Uncharacterized protein</fullName>
    </submittedName>
</protein>
<comment type="caution">
    <text evidence="1">The sequence shown here is derived from an EMBL/GenBank/DDBJ whole genome shotgun (WGS) entry which is preliminary data.</text>
</comment>
<dbReference type="EMBL" id="BORR01000006">
    <property type="protein sequence ID" value="GIO37128.1"/>
    <property type="molecule type" value="Genomic_DNA"/>
</dbReference>
<gene>
    <name evidence="1" type="ORF">J41TS12_19890</name>
</gene>
<evidence type="ECO:0000313" key="2">
    <source>
        <dbReference type="Proteomes" id="UP000681162"/>
    </source>
</evidence>
<dbReference type="AlphaFoldDB" id="A0A919XVC9"/>
<name>A0A919XVC9_9BACL</name>
<accession>A0A919XVC9</accession>
<keyword evidence="2" id="KW-1185">Reference proteome</keyword>
<proteinExistence type="predicted"/>
<evidence type="ECO:0000313" key="1">
    <source>
        <dbReference type="EMBL" id="GIO37128.1"/>
    </source>
</evidence>
<reference evidence="1 2" key="1">
    <citation type="submission" date="2021-03" db="EMBL/GenBank/DDBJ databases">
        <title>Antimicrobial resistance genes in bacteria isolated from Japanese honey, and their potential for conferring macrolide and lincosamide resistance in the American foulbrood pathogen Paenibacillus larvae.</title>
        <authorList>
            <person name="Okamoto M."/>
            <person name="Kumagai M."/>
            <person name="Kanamori H."/>
            <person name="Takamatsu D."/>
        </authorList>
    </citation>
    <scope>NUCLEOTIDE SEQUENCE [LARGE SCALE GENOMIC DNA]</scope>
    <source>
        <strain evidence="1 2">J41TS12</strain>
    </source>
</reference>
<dbReference type="Proteomes" id="UP000681162">
    <property type="component" value="Unassembled WGS sequence"/>
</dbReference>
<sequence length="46" mass="5133">MSGSTINYSYGHLGINTGSEEAAFQIAQQFSRAFGFEYRNLTLQLL</sequence>